<dbReference type="GO" id="GO:0003677">
    <property type="term" value="F:DNA binding"/>
    <property type="evidence" value="ECO:0007669"/>
    <property type="project" value="UniProtKB-KW"/>
</dbReference>
<evidence type="ECO:0000313" key="2">
    <source>
        <dbReference type="EMBL" id="MDF0590596.1"/>
    </source>
</evidence>
<comment type="caution">
    <text evidence="2">The sequence shown here is derived from an EMBL/GenBank/DDBJ whole genome shotgun (WGS) entry which is preliminary data.</text>
</comment>
<dbReference type="SUPFAM" id="SSF89447">
    <property type="entry name" value="AbrB/MazE/MraZ-like"/>
    <property type="match status" value="1"/>
</dbReference>
<accession>A0ABT5X7C8</accession>
<dbReference type="EMBL" id="JARFPK010000015">
    <property type="protein sequence ID" value="MDF0590596.1"/>
    <property type="molecule type" value="Genomic_DNA"/>
</dbReference>
<dbReference type="Gene3D" id="2.10.260.10">
    <property type="match status" value="1"/>
</dbReference>
<keyword evidence="3" id="KW-1185">Reference proteome</keyword>
<protein>
    <submittedName>
        <fullName evidence="2">AbrB/MazE/SpoVT family DNA-binding domain-containing protein</fullName>
    </submittedName>
</protein>
<proteinExistence type="predicted"/>
<dbReference type="InterPro" id="IPR007159">
    <property type="entry name" value="SpoVT-AbrB_dom"/>
</dbReference>
<dbReference type="RefSeq" id="WP_316966346.1">
    <property type="nucleotide sequence ID" value="NZ_JARFPK010000015.1"/>
</dbReference>
<gene>
    <name evidence="2" type="ORF">P0O15_05330</name>
</gene>
<reference evidence="2 3" key="1">
    <citation type="submission" date="2023-03" db="EMBL/GenBank/DDBJ databases">
        <title>WGS of Methanotrichaceae archaeon Mx.</title>
        <authorList>
            <person name="Sorokin D.Y."/>
            <person name="Merkel A.Y."/>
        </authorList>
    </citation>
    <scope>NUCLEOTIDE SEQUENCE [LARGE SCALE GENOMIC DNA]</scope>
    <source>
        <strain evidence="2 3">Mx</strain>
    </source>
</reference>
<sequence length="76" mass="8415">MMRAKLEGDKLSIPEAIIQRAGLRDGDEVEVGLEDGKVVIKPLKPLVSLAKFKGELRGCVESSKVDPLEAKRIWKE</sequence>
<name>A0ABT5X7C8_9EURY</name>
<evidence type="ECO:0000259" key="1">
    <source>
        <dbReference type="Pfam" id="PF04014"/>
    </source>
</evidence>
<evidence type="ECO:0000313" key="3">
    <source>
        <dbReference type="Proteomes" id="UP001220010"/>
    </source>
</evidence>
<keyword evidence="2" id="KW-0238">DNA-binding</keyword>
<organism evidence="2 3">
    <name type="scientific">Candidatus Methanocrinis natronophilus</name>
    <dbReference type="NCBI Taxonomy" id="3033396"/>
    <lineage>
        <taxon>Archaea</taxon>
        <taxon>Methanobacteriati</taxon>
        <taxon>Methanobacteriota</taxon>
        <taxon>Stenosarchaea group</taxon>
        <taxon>Methanomicrobia</taxon>
        <taxon>Methanotrichales</taxon>
        <taxon>Methanotrichaceae</taxon>
        <taxon>Methanocrinis</taxon>
    </lineage>
</organism>
<dbReference type="Pfam" id="PF04014">
    <property type="entry name" value="MazE_antitoxin"/>
    <property type="match status" value="1"/>
</dbReference>
<feature type="domain" description="SpoVT-AbrB" evidence="1">
    <location>
        <begin position="12"/>
        <end position="45"/>
    </location>
</feature>
<dbReference type="Proteomes" id="UP001220010">
    <property type="component" value="Unassembled WGS sequence"/>
</dbReference>
<dbReference type="InterPro" id="IPR037914">
    <property type="entry name" value="SpoVT-AbrB_sf"/>
</dbReference>